<gene>
    <name evidence="2" type="ORF">FC07_GL001030</name>
</gene>
<dbReference type="Proteomes" id="UP000051461">
    <property type="component" value="Unassembled WGS sequence"/>
</dbReference>
<dbReference type="AlphaFoldDB" id="A0A0R1H124"/>
<sequence>MMPTKADMSEGDFQKLLKIALMDLRIRRTLLENEITDQRNDLRTLEQDEAIERLEQQILPVQADYDHYRTFLKAEK</sequence>
<evidence type="ECO:0000313" key="3">
    <source>
        <dbReference type="Proteomes" id="UP000051461"/>
    </source>
</evidence>
<dbReference type="PATRIC" id="fig|1423726.3.peg.1064"/>
<proteinExistence type="predicted"/>
<comment type="caution">
    <text evidence="2">The sequence shown here is derived from an EMBL/GenBank/DDBJ whole genome shotgun (WGS) entry which is preliminary data.</text>
</comment>
<keyword evidence="3" id="KW-1185">Reference proteome</keyword>
<evidence type="ECO:0000313" key="2">
    <source>
        <dbReference type="EMBL" id="KRK40315.1"/>
    </source>
</evidence>
<keyword evidence="1" id="KW-0175">Coiled coil</keyword>
<protein>
    <submittedName>
        <fullName evidence="2">Uncharacterized protein</fullName>
    </submittedName>
</protein>
<name>A0A0R1H124_9LACO</name>
<accession>A0A0R1H124</accession>
<feature type="coiled-coil region" evidence="1">
    <location>
        <begin position="21"/>
        <end position="48"/>
    </location>
</feature>
<dbReference type="EMBL" id="AZDA01000017">
    <property type="protein sequence ID" value="KRK40315.1"/>
    <property type="molecule type" value="Genomic_DNA"/>
</dbReference>
<reference evidence="2 3" key="1">
    <citation type="journal article" date="2015" name="Genome Announc.">
        <title>Expanding the biotechnology potential of lactobacilli through comparative genomics of 213 strains and associated genera.</title>
        <authorList>
            <person name="Sun Z."/>
            <person name="Harris H.M."/>
            <person name="McCann A."/>
            <person name="Guo C."/>
            <person name="Argimon S."/>
            <person name="Zhang W."/>
            <person name="Yang X."/>
            <person name="Jeffery I.B."/>
            <person name="Cooney J.C."/>
            <person name="Kagawa T.F."/>
            <person name="Liu W."/>
            <person name="Song Y."/>
            <person name="Salvetti E."/>
            <person name="Wrobel A."/>
            <person name="Rasinkangas P."/>
            <person name="Parkhill J."/>
            <person name="Rea M.C."/>
            <person name="O'Sullivan O."/>
            <person name="Ritari J."/>
            <person name="Douillard F.P."/>
            <person name="Paul Ross R."/>
            <person name="Yang R."/>
            <person name="Briner A.E."/>
            <person name="Felis G.E."/>
            <person name="de Vos W.M."/>
            <person name="Barrangou R."/>
            <person name="Klaenhammer T.R."/>
            <person name="Caufield P.W."/>
            <person name="Cui Y."/>
            <person name="Zhang H."/>
            <person name="O'Toole P.W."/>
        </authorList>
    </citation>
    <scope>NUCLEOTIDE SEQUENCE [LARGE SCALE GENOMIC DNA]</scope>
    <source>
        <strain evidence="2 3">DSM 20003</strain>
    </source>
</reference>
<dbReference type="STRING" id="1423726.FC07_GL001030"/>
<organism evidence="2 3">
    <name type="scientific">Loigolactobacillus bifermentans DSM 20003</name>
    <dbReference type="NCBI Taxonomy" id="1423726"/>
    <lineage>
        <taxon>Bacteria</taxon>
        <taxon>Bacillati</taxon>
        <taxon>Bacillota</taxon>
        <taxon>Bacilli</taxon>
        <taxon>Lactobacillales</taxon>
        <taxon>Lactobacillaceae</taxon>
        <taxon>Loigolactobacillus</taxon>
    </lineage>
</organism>
<evidence type="ECO:0000256" key="1">
    <source>
        <dbReference type="SAM" id="Coils"/>
    </source>
</evidence>